<evidence type="ECO:0000256" key="1">
    <source>
        <dbReference type="SAM" id="MobiDB-lite"/>
    </source>
</evidence>
<keyword evidence="2" id="KW-0812">Transmembrane</keyword>
<name>A0AAD3T352_NEPGR</name>
<proteinExistence type="predicted"/>
<evidence type="ECO:0000313" key="4">
    <source>
        <dbReference type="Proteomes" id="UP001279734"/>
    </source>
</evidence>
<keyword evidence="2" id="KW-0472">Membrane</keyword>
<dbReference type="Proteomes" id="UP001279734">
    <property type="component" value="Unassembled WGS sequence"/>
</dbReference>
<sequence length="474" mass="52982">MKEESWEGSWGPAPWAPVRSRRRRRENRARAIQGRREKAECFWTECIPDYRSPQCQEADSDRQRCKVKIQTGPRSSTKKKIFNKDRKMEQHPRISNIGARMIKETTLESHPSSRSMLRKNHPEAALHRRGPSSSETGMVSASQSSSRRGPHPNVLASGEDPKTRKGYAARTTIKPIRHQSSLRATRKGWKYTATMDSQNDLGIVIQPESKIMSHQGSKFWNATTPTADEGSSQGSTVEIEGARDANSGIVGSGFRGTVDQSGLGIRNGLIRWRVWCLRWTLVCPGAEFCCVRFLLKDRCWLLLLATDAVLLFLWLIMADWRRSQEMLFCPFLSGVVSNDWSPVNQLCCSCIMVPVQIGSCSSSPVFLIIKLIFCPAGGVGRHQRRWPVPGLWKIDTVLVAGDVAQFGLKESDELRLDAVAKGDGMVAGLLVVVIADLVMTMHVFDVNVTYQKTGFDVNAAVLDVFPALGQCFRF</sequence>
<reference evidence="3" key="1">
    <citation type="submission" date="2023-05" db="EMBL/GenBank/DDBJ databases">
        <title>Nepenthes gracilis genome sequencing.</title>
        <authorList>
            <person name="Fukushima K."/>
        </authorList>
    </citation>
    <scope>NUCLEOTIDE SEQUENCE</scope>
    <source>
        <strain evidence="3">SING2019-196</strain>
    </source>
</reference>
<evidence type="ECO:0000313" key="3">
    <source>
        <dbReference type="EMBL" id="GMH21197.1"/>
    </source>
</evidence>
<feature type="region of interest" description="Disordered" evidence="1">
    <location>
        <begin position="1"/>
        <end position="25"/>
    </location>
</feature>
<feature type="region of interest" description="Disordered" evidence="1">
    <location>
        <begin position="104"/>
        <end position="166"/>
    </location>
</feature>
<feature type="transmembrane region" description="Helical" evidence="2">
    <location>
        <begin position="424"/>
        <end position="444"/>
    </location>
</feature>
<feature type="transmembrane region" description="Helical" evidence="2">
    <location>
        <begin position="300"/>
        <end position="318"/>
    </location>
</feature>
<keyword evidence="2" id="KW-1133">Transmembrane helix</keyword>
<protein>
    <submittedName>
        <fullName evidence="3">Uncharacterized protein</fullName>
    </submittedName>
</protein>
<gene>
    <name evidence="3" type="ORF">Nepgr_023039</name>
</gene>
<dbReference type="EMBL" id="BSYO01000023">
    <property type="protein sequence ID" value="GMH21197.1"/>
    <property type="molecule type" value="Genomic_DNA"/>
</dbReference>
<keyword evidence="4" id="KW-1185">Reference proteome</keyword>
<dbReference type="AlphaFoldDB" id="A0AAD3T352"/>
<accession>A0AAD3T352</accession>
<evidence type="ECO:0000256" key="2">
    <source>
        <dbReference type="SAM" id="Phobius"/>
    </source>
</evidence>
<comment type="caution">
    <text evidence="3">The sequence shown here is derived from an EMBL/GenBank/DDBJ whole genome shotgun (WGS) entry which is preliminary data.</text>
</comment>
<organism evidence="3 4">
    <name type="scientific">Nepenthes gracilis</name>
    <name type="common">Slender pitcher plant</name>
    <dbReference type="NCBI Taxonomy" id="150966"/>
    <lineage>
        <taxon>Eukaryota</taxon>
        <taxon>Viridiplantae</taxon>
        <taxon>Streptophyta</taxon>
        <taxon>Embryophyta</taxon>
        <taxon>Tracheophyta</taxon>
        <taxon>Spermatophyta</taxon>
        <taxon>Magnoliopsida</taxon>
        <taxon>eudicotyledons</taxon>
        <taxon>Gunneridae</taxon>
        <taxon>Pentapetalae</taxon>
        <taxon>Caryophyllales</taxon>
        <taxon>Nepenthaceae</taxon>
        <taxon>Nepenthes</taxon>
    </lineage>
</organism>
<feature type="compositionally biased region" description="Polar residues" evidence="1">
    <location>
        <begin position="131"/>
        <end position="147"/>
    </location>
</feature>